<feature type="domain" description="Apple" evidence="2">
    <location>
        <begin position="193"/>
        <end position="271"/>
    </location>
</feature>
<keyword evidence="1" id="KW-0472">Membrane</keyword>
<dbReference type="InterPro" id="IPR001507">
    <property type="entry name" value="ZP_dom"/>
</dbReference>
<feature type="domain" description="ZP" evidence="3">
    <location>
        <begin position="280"/>
        <end position="553"/>
    </location>
</feature>
<evidence type="ECO:0000313" key="4">
    <source>
        <dbReference type="EMBL" id="VDN00760.1"/>
    </source>
</evidence>
<dbReference type="STRING" id="103827.A0A0N5CU49"/>
<name>A0A0N5CU49_THECL</name>
<dbReference type="SMART" id="SM00473">
    <property type="entry name" value="PAN_AP"/>
    <property type="match status" value="3"/>
</dbReference>
<dbReference type="InterPro" id="IPR052774">
    <property type="entry name" value="Celegans_DevNeuronal_Protein"/>
</dbReference>
<sequence length="704" mass="81643">MNANCACITYLIEHGRVAEGKVVDKFITTNFQDCLQHCSKHKDCTAVNFLIDVQDESICLLIDQKINGIESELPVPEIIIYSATSFCITQNLISHCNNNKIWSFERFPRKNLIDDQFVVNAERNISLQQCLHNCLKREQCRASLYNKEFAHCRYLNVSIQNVHNIRKFFKHSKNVDLYENNYFTENYLNLAQCHFIRMQSSGFTNVFDERIAHVEDKDQCESLCLSWSSGNCRSFTYHQKTQLCYLSHSSSRTLNKNLAENYDPNLFTGDLEDCIQFKLMCKPDRMHLYGMSVKMFSGILSTKNNKKVYCEKKFLNVYKFDAEILYDECGMKKSLSPHLTFSNLIMLKEGSTELITVRDKILKVVCHIHKDLEFIPENQYLSFQFQIDDENTTKQMLFIYLIFKLFNNLKLVCFKFALTKNMRIASELKNYAMKPKYTLEVMDDNRKSIEQVRTGDKGFILITLHEKPVTFSIIDMIARDVKTGTTLTMIDSNGCIVRDELLTGIHWIDKNHLQLAIVFDGFSDDAEIIYEAYVKQCGEFCHLKSCEGLNVNSNQQAIHTNKLWKRHSLVTLSQSRVFQLSDDIYAVKSSHKLKLERKFQESIFENNDLSKEAIVLVPQAVIHNNGNRQKLSAIENQLTCDAEELKCLIIFVLFCFQIFLLAVIVFIAFAILQRCLQQRTHFSDGIQLMQNTENSKDTLEQSSS</sequence>
<dbReference type="PROSITE" id="PS51034">
    <property type="entry name" value="ZP_2"/>
    <property type="match status" value="1"/>
</dbReference>
<evidence type="ECO:0000313" key="6">
    <source>
        <dbReference type="WBParaSite" id="TCLT_0000376901-mRNA-1"/>
    </source>
</evidence>
<protein>
    <submittedName>
        <fullName evidence="6">Apple domain-containing protein</fullName>
    </submittedName>
</protein>
<dbReference type="Proteomes" id="UP000276776">
    <property type="component" value="Unassembled WGS sequence"/>
</dbReference>
<feature type="transmembrane region" description="Helical" evidence="1">
    <location>
        <begin position="648"/>
        <end position="672"/>
    </location>
</feature>
<feature type="domain" description="Apple" evidence="2">
    <location>
        <begin position="5"/>
        <end position="85"/>
    </location>
</feature>
<dbReference type="PANTHER" id="PTHR47327">
    <property type="entry name" value="FI18240P1-RELATED"/>
    <property type="match status" value="1"/>
</dbReference>
<evidence type="ECO:0000256" key="1">
    <source>
        <dbReference type="SAM" id="Phobius"/>
    </source>
</evidence>
<dbReference type="SUPFAM" id="SSF57414">
    <property type="entry name" value="Hairpin loop containing domain-like"/>
    <property type="match status" value="2"/>
</dbReference>
<dbReference type="Pfam" id="PF00024">
    <property type="entry name" value="PAN_1"/>
    <property type="match status" value="3"/>
</dbReference>
<evidence type="ECO:0000259" key="2">
    <source>
        <dbReference type="PROSITE" id="PS50948"/>
    </source>
</evidence>
<gene>
    <name evidence="4" type="ORF">TCLT_LOCUS3758</name>
</gene>
<dbReference type="AlphaFoldDB" id="A0A0N5CU49"/>
<dbReference type="WBParaSite" id="TCLT_0000376901-mRNA-1">
    <property type="protein sequence ID" value="TCLT_0000376901-mRNA-1"/>
    <property type="gene ID" value="TCLT_0000376901"/>
</dbReference>
<evidence type="ECO:0000313" key="5">
    <source>
        <dbReference type="Proteomes" id="UP000276776"/>
    </source>
</evidence>
<dbReference type="EMBL" id="UYYF01004266">
    <property type="protein sequence ID" value="VDN00760.1"/>
    <property type="molecule type" value="Genomic_DNA"/>
</dbReference>
<proteinExistence type="predicted"/>
<dbReference type="GO" id="GO:0009653">
    <property type="term" value="P:anatomical structure morphogenesis"/>
    <property type="evidence" value="ECO:0007669"/>
    <property type="project" value="TreeGrafter"/>
</dbReference>
<organism evidence="6">
    <name type="scientific">Thelazia callipaeda</name>
    <name type="common">Oriental eyeworm</name>
    <name type="synonym">Parasitic nematode</name>
    <dbReference type="NCBI Taxonomy" id="103827"/>
    <lineage>
        <taxon>Eukaryota</taxon>
        <taxon>Metazoa</taxon>
        <taxon>Ecdysozoa</taxon>
        <taxon>Nematoda</taxon>
        <taxon>Chromadorea</taxon>
        <taxon>Rhabditida</taxon>
        <taxon>Spirurina</taxon>
        <taxon>Spiruromorpha</taxon>
        <taxon>Thelazioidea</taxon>
        <taxon>Thelaziidae</taxon>
        <taxon>Thelazia</taxon>
    </lineage>
</organism>
<dbReference type="OMA" id="CIVYCYI"/>
<keyword evidence="1" id="KW-1133">Transmembrane helix</keyword>
<dbReference type="CDD" id="cd01099">
    <property type="entry name" value="PAN_AP_HGF"/>
    <property type="match status" value="1"/>
</dbReference>
<keyword evidence="1" id="KW-0812">Transmembrane</keyword>
<dbReference type="PANTHER" id="PTHR47327:SF17">
    <property type="entry name" value="CUTICLIN-LIKE"/>
    <property type="match status" value="1"/>
</dbReference>
<reference evidence="4 5" key="2">
    <citation type="submission" date="2018-11" db="EMBL/GenBank/DDBJ databases">
        <authorList>
            <consortium name="Pathogen Informatics"/>
        </authorList>
    </citation>
    <scope>NUCLEOTIDE SEQUENCE [LARGE SCALE GENOMIC DNA]</scope>
</reference>
<dbReference type="Gene3D" id="3.50.4.10">
    <property type="entry name" value="Hepatocyte Growth Factor"/>
    <property type="match status" value="1"/>
</dbReference>
<dbReference type="PROSITE" id="PS50948">
    <property type="entry name" value="PAN"/>
    <property type="match status" value="3"/>
</dbReference>
<reference evidence="6" key="1">
    <citation type="submission" date="2017-02" db="UniProtKB">
        <authorList>
            <consortium name="WormBaseParasite"/>
        </authorList>
    </citation>
    <scope>IDENTIFICATION</scope>
</reference>
<accession>A0A0N5CU49</accession>
<dbReference type="InterPro" id="IPR003609">
    <property type="entry name" value="Pan_app"/>
</dbReference>
<evidence type="ECO:0000259" key="3">
    <source>
        <dbReference type="PROSITE" id="PS51034"/>
    </source>
</evidence>
<keyword evidence="5" id="KW-1185">Reference proteome</keyword>
<dbReference type="OrthoDB" id="5855871at2759"/>
<feature type="domain" description="Apple" evidence="2">
    <location>
        <begin position="96"/>
        <end position="182"/>
    </location>
</feature>